<reference evidence="4" key="2">
    <citation type="submission" date="2016-01" db="EMBL/GenBank/DDBJ databases">
        <title>Draft Genome Sequence of Paenibacillus amylolyticus Heshi-A3 that Was Isolated from Fermented Rice Bran with Aging Salted Mackerel, Which Was Named Heshiko as Traditional Fermented Seafood in Japan.</title>
        <authorList>
            <person name="Akuzawa S."/>
            <person name="Nakagawa J."/>
            <person name="Kanekatsu T."/>
            <person name="Kubota E."/>
            <person name="Ohtake R."/>
            <person name="Suzuki T."/>
            <person name="Kanesaki Y."/>
        </authorList>
    </citation>
    <scope>NUCLEOTIDE SEQUENCE [LARGE SCALE GENOMIC DNA]</scope>
    <source>
        <strain evidence="4">Heshi-A3</strain>
    </source>
</reference>
<organism evidence="2 4">
    <name type="scientific">Paenibacillus amylolyticus</name>
    <dbReference type="NCBI Taxonomy" id="1451"/>
    <lineage>
        <taxon>Bacteria</taxon>
        <taxon>Bacillati</taxon>
        <taxon>Bacillota</taxon>
        <taxon>Bacilli</taxon>
        <taxon>Bacillales</taxon>
        <taxon>Paenibacillaceae</taxon>
        <taxon>Paenibacillus</taxon>
    </lineage>
</organism>
<feature type="compositionally biased region" description="Basic and acidic residues" evidence="1">
    <location>
        <begin position="1"/>
        <end position="10"/>
    </location>
</feature>
<dbReference type="Proteomes" id="UP001364764">
    <property type="component" value="Chromosome"/>
</dbReference>
<evidence type="ECO:0000313" key="4">
    <source>
        <dbReference type="Proteomes" id="UP000069697"/>
    </source>
</evidence>
<feature type="region of interest" description="Disordered" evidence="1">
    <location>
        <begin position="1"/>
        <end position="45"/>
    </location>
</feature>
<name>A0A117I2F0_PAEAM</name>
<dbReference type="EMBL" id="BCNV01000003">
    <property type="protein sequence ID" value="GAS83675.1"/>
    <property type="molecule type" value="Genomic_DNA"/>
</dbReference>
<protein>
    <submittedName>
        <fullName evidence="2">Uncharacterized protein</fullName>
    </submittedName>
</protein>
<dbReference type="GeneID" id="93474561"/>
<accession>A0A117I2F0</accession>
<dbReference type="EMBL" id="CP145892">
    <property type="protein sequence ID" value="WWP21327.1"/>
    <property type="molecule type" value="Genomic_DNA"/>
</dbReference>
<gene>
    <name evidence="2" type="ORF">PAHA3_3765</name>
    <name evidence="3" type="ORF">V6668_03810</name>
</gene>
<sequence>MPHNKPEKIHNQQNKDSIREESIAVRPDKAAKRAPSLNGIPKQES</sequence>
<evidence type="ECO:0000256" key="1">
    <source>
        <dbReference type="SAM" id="MobiDB-lite"/>
    </source>
</evidence>
<reference evidence="3 5" key="3">
    <citation type="submission" date="2024-02" db="EMBL/GenBank/DDBJ databases">
        <title>Complete sequences of two Paenibacillus sp. strains and one Lysinibacillus strain isolated from the environment on STAA medium highlight biotechnological potential.</title>
        <authorList>
            <person name="Attere S.A."/>
            <person name="Piche L.C."/>
            <person name="Intertaglia L."/>
            <person name="Lami R."/>
            <person name="Charette S.J."/>
            <person name="Vincent A.T."/>
        </authorList>
    </citation>
    <scope>NUCLEOTIDE SEQUENCE [LARGE SCALE GENOMIC DNA]</scope>
    <source>
        <strain evidence="3 5">Y5S-7</strain>
    </source>
</reference>
<evidence type="ECO:0000313" key="3">
    <source>
        <dbReference type="EMBL" id="WWP21327.1"/>
    </source>
</evidence>
<proteinExistence type="predicted"/>
<dbReference type="RefSeq" id="WP_017690703.1">
    <property type="nucleotide sequence ID" value="NZ_BCNV01000003.1"/>
</dbReference>
<evidence type="ECO:0000313" key="2">
    <source>
        <dbReference type="EMBL" id="GAS83675.1"/>
    </source>
</evidence>
<reference evidence="2 4" key="1">
    <citation type="journal article" date="2016" name="Genome Announc.">
        <title>Draft Genome Sequence of Paenibacillus amylolyticus Heshi-A3, Isolated from Fermented Rice Bran in a Japanese Fermented Seafood Dish.</title>
        <authorList>
            <person name="Akuzawa S."/>
            <person name="Nagaoka J."/>
            <person name="Kanekatsu M."/>
            <person name="Kubota E."/>
            <person name="Ohtake R."/>
            <person name="Suzuki T."/>
            <person name="Kanesaki Y."/>
        </authorList>
    </citation>
    <scope>NUCLEOTIDE SEQUENCE [LARGE SCALE GENOMIC DNA]</scope>
    <source>
        <strain evidence="2 4">Heshi-A3</strain>
    </source>
</reference>
<feature type="compositionally biased region" description="Basic and acidic residues" evidence="1">
    <location>
        <begin position="16"/>
        <end position="31"/>
    </location>
</feature>
<dbReference type="AlphaFoldDB" id="A0A117I2F0"/>
<dbReference type="Proteomes" id="UP000069697">
    <property type="component" value="Unassembled WGS sequence"/>
</dbReference>
<evidence type="ECO:0000313" key="5">
    <source>
        <dbReference type="Proteomes" id="UP001364764"/>
    </source>
</evidence>